<keyword evidence="2" id="KW-1185">Reference proteome</keyword>
<dbReference type="Proteomes" id="UP001497602">
    <property type="component" value="Unassembled WGS sequence"/>
</dbReference>
<dbReference type="RefSeq" id="WP_348738769.1">
    <property type="nucleotide sequence ID" value="NZ_CAXJRC010000022.1"/>
</dbReference>
<evidence type="ECO:0000313" key="1">
    <source>
        <dbReference type="EMBL" id="CAL2107114.1"/>
    </source>
</evidence>
<proteinExistence type="predicted"/>
<reference evidence="1 2" key="1">
    <citation type="submission" date="2024-05" db="EMBL/GenBank/DDBJ databases">
        <authorList>
            <person name="Duchaud E."/>
        </authorList>
    </citation>
    <scope>NUCLEOTIDE SEQUENCE [LARGE SCALE GENOMIC DNA]</scope>
    <source>
        <strain evidence="1">Ena-SAMPLE-TAB-13-05-2024-13:56:06:370-140305</strain>
    </source>
</reference>
<comment type="caution">
    <text evidence="1">The sequence shown here is derived from an EMBL/GenBank/DDBJ whole genome shotgun (WGS) entry which is preliminary data.</text>
</comment>
<dbReference type="EMBL" id="CAXJRC010000022">
    <property type="protein sequence ID" value="CAL2107114.1"/>
    <property type="molecule type" value="Genomic_DNA"/>
</dbReference>
<protein>
    <recommendedName>
        <fullName evidence="3">DUF4142 domain-containing protein</fullName>
    </recommendedName>
</protein>
<evidence type="ECO:0000313" key="2">
    <source>
        <dbReference type="Proteomes" id="UP001497602"/>
    </source>
</evidence>
<accession>A0ABM9PN08</accession>
<name>A0ABM9PN08_9FLAO</name>
<evidence type="ECO:0008006" key="3">
    <source>
        <dbReference type="Google" id="ProtNLM"/>
    </source>
</evidence>
<sequence length="201" mass="23471">MKITFTIITLFVLNLCYSQTIINWSSDYQLSLNDFNSPQTEINDRLNTYSISSGAQIDFSFQMSSYAFMFTKNFNKKVKTILNKNAAVIVAPDSIIANRLVKLGQYEFDAMELYARRFRKELYEKKKAFSGASFFQPIYNELQNQMNAENARVIKATEAGKDEELLKQEHKKVLKEINELSDFCYSCKPTKKRKKKRKKKE</sequence>
<organism evidence="1 2">
    <name type="scientific">Tenacibaculum vairaonense</name>
    <dbReference type="NCBI Taxonomy" id="3137860"/>
    <lineage>
        <taxon>Bacteria</taxon>
        <taxon>Pseudomonadati</taxon>
        <taxon>Bacteroidota</taxon>
        <taxon>Flavobacteriia</taxon>
        <taxon>Flavobacteriales</taxon>
        <taxon>Flavobacteriaceae</taxon>
        <taxon>Tenacibaculum</taxon>
    </lineage>
</organism>
<gene>
    <name evidence="1" type="ORF">T190115A13A_20394</name>
</gene>